<gene>
    <name evidence="3" type="ORF">K505DRAFT_244767</name>
</gene>
<proteinExistence type="predicted"/>
<dbReference type="OrthoDB" id="3916171at2759"/>
<feature type="transmembrane region" description="Helical" evidence="2">
    <location>
        <begin position="219"/>
        <end position="241"/>
    </location>
</feature>
<evidence type="ECO:0000256" key="2">
    <source>
        <dbReference type="SAM" id="Phobius"/>
    </source>
</evidence>
<evidence type="ECO:0000313" key="3">
    <source>
        <dbReference type="EMBL" id="KAF2793280.1"/>
    </source>
</evidence>
<dbReference type="AlphaFoldDB" id="A0A6A6X9P7"/>
<feature type="compositionally biased region" description="Basic and acidic residues" evidence="1">
    <location>
        <begin position="188"/>
        <end position="201"/>
    </location>
</feature>
<name>A0A6A6X9P7_9PLEO</name>
<feature type="transmembrane region" description="Helical" evidence="2">
    <location>
        <begin position="253"/>
        <end position="274"/>
    </location>
</feature>
<dbReference type="Proteomes" id="UP000799757">
    <property type="component" value="Unassembled WGS sequence"/>
</dbReference>
<dbReference type="EMBL" id="MU001934">
    <property type="protein sequence ID" value="KAF2793280.1"/>
    <property type="molecule type" value="Genomic_DNA"/>
</dbReference>
<feature type="compositionally biased region" description="Basic residues" evidence="1">
    <location>
        <begin position="131"/>
        <end position="143"/>
    </location>
</feature>
<evidence type="ECO:0000313" key="4">
    <source>
        <dbReference type="Proteomes" id="UP000799757"/>
    </source>
</evidence>
<feature type="region of interest" description="Disordered" evidence="1">
    <location>
        <begin position="129"/>
        <end position="211"/>
    </location>
</feature>
<keyword evidence="2" id="KW-1133">Transmembrane helix</keyword>
<evidence type="ECO:0008006" key="5">
    <source>
        <dbReference type="Google" id="ProtNLM"/>
    </source>
</evidence>
<organism evidence="3 4">
    <name type="scientific">Melanomma pulvis-pyrius CBS 109.77</name>
    <dbReference type="NCBI Taxonomy" id="1314802"/>
    <lineage>
        <taxon>Eukaryota</taxon>
        <taxon>Fungi</taxon>
        <taxon>Dikarya</taxon>
        <taxon>Ascomycota</taxon>
        <taxon>Pezizomycotina</taxon>
        <taxon>Dothideomycetes</taxon>
        <taxon>Pleosporomycetidae</taxon>
        <taxon>Pleosporales</taxon>
        <taxon>Melanommataceae</taxon>
        <taxon>Melanomma</taxon>
    </lineage>
</organism>
<accession>A0A6A6X9P7</accession>
<keyword evidence="2" id="KW-0472">Membrane</keyword>
<sequence length="302" mass="32406">MFARNDDALTLRLRSEGPVGIDELINLHRATSPSPVVASSSGTRTTVVFSSREASTATKPTSAGTSYPVENYTGKGKAIATYASSLSATQGSASEAEAEIEATRDNSLFGLGDWTADGPVTAAPLKGFARAGKRQRTNRRPKPKKPEVVIHGGPVFASSDDEGPAVANPATTHRNSRDVKYLRHRRKPEHDQLNLAEEGRLSEATTRSSSPRPLSRARFYVLTSLVIAIVLTFALATFAAHHTGKMRMACTKGIIFSATVLVSCFTVLAMIVARHSLQEALLAGLLEFLVGFALVVEIHDFM</sequence>
<feature type="transmembrane region" description="Helical" evidence="2">
    <location>
        <begin position="280"/>
        <end position="298"/>
    </location>
</feature>
<keyword evidence="2" id="KW-0812">Transmembrane</keyword>
<keyword evidence="4" id="KW-1185">Reference proteome</keyword>
<evidence type="ECO:0000256" key="1">
    <source>
        <dbReference type="SAM" id="MobiDB-lite"/>
    </source>
</evidence>
<protein>
    <recommendedName>
        <fullName evidence="5">Transmembrane protein</fullName>
    </recommendedName>
</protein>
<reference evidence="3" key="1">
    <citation type="journal article" date="2020" name="Stud. Mycol.">
        <title>101 Dothideomycetes genomes: a test case for predicting lifestyles and emergence of pathogens.</title>
        <authorList>
            <person name="Haridas S."/>
            <person name="Albert R."/>
            <person name="Binder M."/>
            <person name="Bloem J."/>
            <person name="Labutti K."/>
            <person name="Salamov A."/>
            <person name="Andreopoulos B."/>
            <person name="Baker S."/>
            <person name="Barry K."/>
            <person name="Bills G."/>
            <person name="Bluhm B."/>
            <person name="Cannon C."/>
            <person name="Castanera R."/>
            <person name="Culley D."/>
            <person name="Daum C."/>
            <person name="Ezra D."/>
            <person name="Gonzalez J."/>
            <person name="Henrissat B."/>
            <person name="Kuo A."/>
            <person name="Liang C."/>
            <person name="Lipzen A."/>
            <person name="Lutzoni F."/>
            <person name="Magnuson J."/>
            <person name="Mondo S."/>
            <person name="Nolan M."/>
            <person name="Ohm R."/>
            <person name="Pangilinan J."/>
            <person name="Park H.-J."/>
            <person name="Ramirez L."/>
            <person name="Alfaro M."/>
            <person name="Sun H."/>
            <person name="Tritt A."/>
            <person name="Yoshinaga Y."/>
            <person name="Zwiers L.-H."/>
            <person name="Turgeon B."/>
            <person name="Goodwin S."/>
            <person name="Spatafora J."/>
            <person name="Crous P."/>
            <person name="Grigoriev I."/>
        </authorList>
    </citation>
    <scope>NUCLEOTIDE SEQUENCE</scope>
    <source>
        <strain evidence="3">CBS 109.77</strain>
    </source>
</reference>